<evidence type="ECO:0000313" key="3">
    <source>
        <dbReference type="Proteomes" id="UP000767854"/>
    </source>
</evidence>
<feature type="region of interest" description="Disordered" evidence="1">
    <location>
        <begin position="330"/>
        <end position="351"/>
    </location>
</feature>
<name>A0ABS2MN87_9FIRM</name>
<organism evidence="2 3">
    <name type="scientific">Fusibacter tunisiensis</name>
    <dbReference type="NCBI Taxonomy" id="1008308"/>
    <lineage>
        <taxon>Bacteria</taxon>
        <taxon>Bacillati</taxon>
        <taxon>Bacillota</taxon>
        <taxon>Clostridia</taxon>
        <taxon>Eubacteriales</taxon>
        <taxon>Eubacteriales Family XII. Incertae Sedis</taxon>
        <taxon>Fusibacter</taxon>
    </lineage>
</organism>
<comment type="caution">
    <text evidence="2">The sequence shown here is derived from an EMBL/GenBank/DDBJ whole genome shotgun (WGS) entry which is preliminary data.</text>
</comment>
<dbReference type="Proteomes" id="UP000767854">
    <property type="component" value="Unassembled WGS sequence"/>
</dbReference>
<dbReference type="InterPro" id="IPR027417">
    <property type="entry name" value="P-loop_NTPase"/>
</dbReference>
<evidence type="ECO:0000256" key="1">
    <source>
        <dbReference type="SAM" id="MobiDB-lite"/>
    </source>
</evidence>
<dbReference type="Pfam" id="PF13481">
    <property type="entry name" value="AAA_25"/>
    <property type="match status" value="1"/>
</dbReference>
<dbReference type="Gene3D" id="3.40.50.300">
    <property type="entry name" value="P-loop containing nucleotide triphosphate hydrolases"/>
    <property type="match status" value="1"/>
</dbReference>
<accession>A0ABS2MN87</accession>
<gene>
    <name evidence="2" type="ORF">JOC49_000376</name>
</gene>
<evidence type="ECO:0008006" key="4">
    <source>
        <dbReference type="Google" id="ProtNLM"/>
    </source>
</evidence>
<proteinExistence type="predicted"/>
<dbReference type="EMBL" id="JAFBDT010000002">
    <property type="protein sequence ID" value="MBM7560862.1"/>
    <property type="molecule type" value="Genomic_DNA"/>
</dbReference>
<dbReference type="RefSeq" id="WP_204661626.1">
    <property type="nucleotide sequence ID" value="NZ_JAFBDT010000002.1"/>
</dbReference>
<reference evidence="2 3" key="1">
    <citation type="submission" date="2021-01" db="EMBL/GenBank/DDBJ databases">
        <title>Genomic Encyclopedia of Type Strains, Phase IV (KMG-IV): sequencing the most valuable type-strain genomes for metagenomic binning, comparative biology and taxonomic classification.</title>
        <authorList>
            <person name="Goeker M."/>
        </authorList>
    </citation>
    <scope>NUCLEOTIDE SEQUENCE [LARGE SCALE GENOMIC DNA]</scope>
    <source>
        <strain evidence="2 3">DSM 24436</strain>
    </source>
</reference>
<sequence>MKKRFNTIDGQTLMTMPLQPLDFIIENLLSKGLHILAGSPKVGKSWLALWLAVVVSKGEDIWGNKVKQGDTLYLCFEDSQIRIQNRLFEITDEASAAVNFCTEQATLGGELEERIRTFVEEHPNCVLIIIDTLQMIRGSSTDNSYASDYSELSVLKNIADELEIAILLIHHLRKENDIDPFNRISGTTGIQGAVDSNFILSEDVRGSGQAKLYCVGRDIEYREICLKRNEENIWEVVSDSFKNKDMLLHGIVLLISDFMKDKESYTGSPTELSTLLSVQSSDQISSRLLSKHIRLNLEELRKRCIYADFKKSNGKRIISLSIIRDDSVDNQGTSIGAPDNDPYDPVEVSSS</sequence>
<keyword evidence="3" id="KW-1185">Reference proteome</keyword>
<dbReference type="SUPFAM" id="SSF52540">
    <property type="entry name" value="P-loop containing nucleoside triphosphate hydrolases"/>
    <property type="match status" value="1"/>
</dbReference>
<evidence type="ECO:0000313" key="2">
    <source>
        <dbReference type="EMBL" id="MBM7560862.1"/>
    </source>
</evidence>
<protein>
    <recommendedName>
        <fullName evidence="4">AAA family ATPase</fullName>
    </recommendedName>
</protein>